<dbReference type="PANTHER" id="PTHR38046">
    <property type="entry name" value="CRYPTIC LOCI REGULATOR 2"/>
    <property type="match status" value="1"/>
</dbReference>
<dbReference type="GO" id="GO:0140720">
    <property type="term" value="C:subtelomeric heterochromatin"/>
    <property type="evidence" value="ECO:0007669"/>
    <property type="project" value="EnsemblFungi"/>
</dbReference>
<dbReference type="GO" id="GO:0005721">
    <property type="term" value="C:pericentric heterochromatin"/>
    <property type="evidence" value="ECO:0007669"/>
    <property type="project" value="EnsemblFungi"/>
</dbReference>
<dbReference type="OrthoDB" id="2421327at2759"/>
<dbReference type="GO" id="GO:0031934">
    <property type="term" value="C:mating-type region heterochromatin"/>
    <property type="evidence" value="ECO:0007669"/>
    <property type="project" value="EnsemblFungi"/>
</dbReference>
<dbReference type="VEuPathDB" id="FungiDB:SOCG_00608"/>
<dbReference type="GO" id="GO:0030466">
    <property type="term" value="P:silent mating-type cassette heterochromatin formation"/>
    <property type="evidence" value="ECO:0007669"/>
    <property type="project" value="EnsemblFungi"/>
</dbReference>
<accession>S9PUN9</accession>
<dbReference type="InterPro" id="IPR038986">
    <property type="entry name" value="Clr2"/>
</dbReference>
<dbReference type="OMA" id="GRWYEPW"/>
<protein>
    <submittedName>
        <fullName evidence="3">Chromatin silencing protein Clr2</fullName>
    </submittedName>
</protein>
<keyword evidence="4" id="KW-1185">Reference proteome</keyword>
<dbReference type="GO" id="GO:0000183">
    <property type="term" value="P:rDNA heterochromatin formation"/>
    <property type="evidence" value="ECO:0007669"/>
    <property type="project" value="EnsemblFungi"/>
</dbReference>
<dbReference type="GO" id="GO:0031509">
    <property type="term" value="P:subtelomeric heterochromatin formation"/>
    <property type="evidence" value="ECO:0007669"/>
    <property type="project" value="EnsemblFungi"/>
</dbReference>
<proteinExistence type="predicted"/>
<feature type="domain" description="Cryptic loci regulator 2 N-terminal" evidence="2">
    <location>
        <begin position="144"/>
        <end position="208"/>
    </location>
</feature>
<reference evidence="3 4" key="1">
    <citation type="journal article" date="2011" name="Science">
        <title>Comparative functional genomics of the fission yeasts.</title>
        <authorList>
            <person name="Rhind N."/>
            <person name="Chen Z."/>
            <person name="Yassour M."/>
            <person name="Thompson D.A."/>
            <person name="Haas B.J."/>
            <person name="Habib N."/>
            <person name="Wapinski I."/>
            <person name="Roy S."/>
            <person name="Lin M.F."/>
            <person name="Heiman D.I."/>
            <person name="Young S.K."/>
            <person name="Furuya K."/>
            <person name="Guo Y."/>
            <person name="Pidoux A."/>
            <person name="Chen H.M."/>
            <person name="Robbertse B."/>
            <person name="Goldberg J.M."/>
            <person name="Aoki K."/>
            <person name="Bayne E.H."/>
            <person name="Berlin A.M."/>
            <person name="Desjardins C.A."/>
            <person name="Dobbs E."/>
            <person name="Dukaj L."/>
            <person name="Fan L."/>
            <person name="FitzGerald M.G."/>
            <person name="French C."/>
            <person name="Gujja S."/>
            <person name="Hansen K."/>
            <person name="Keifenheim D."/>
            <person name="Levin J.Z."/>
            <person name="Mosher R.A."/>
            <person name="Mueller C.A."/>
            <person name="Pfiffner J."/>
            <person name="Priest M."/>
            <person name="Russ C."/>
            <person name="Smialowska A."/>
            <person name="Swoboda P."/>
            <person name="Sykes S.M."/>
            <person name="Vaughn M."/>
            <person name="Vengrova S."/>
            <person name="Yoder R."/>
            <person name="Zeng Q."/>
            <person name="Allshire R."/>
            <person name="Baulcombe D."/>
            <person name="Birren B.W."/>
            <person name="Brown W."/>
            <person name="Ekwall K."/>
            <person name="Kellis M."/>
            <person name="Leatherwood J."/>
            <person name="Levin H."/>
            <person name="Margalit H."/>
            <person name="Martienssen R."/>
            <person name="Nieduszynski C.A."/>
            <person name="Spatafora J.W."/>
            <person name="Friedman N."/>
            <person name="Dalgaard J.Z."/>
            <person name="Baumann P."/>
            <person name="Niki H."/>
            <person name="Regev A."/>
            <person name="Nusbaum C."/>
        </authorList>
    </citation>
    <scope>NUCLEOTIDE SEQUENCE [LARGE SCALE GENOMIC DNA]</scope>
    <source>
        <strain evidence="4">yFS286</strain>
    </source>
</reference>
<dbReference type="GeneID" id="25029592"/>
<dbReference type="InterPro" id="IPR031915">
    <property type="entry name" value="Clr2_N"/>
</dbReference>
<dbReference type="GO" id="GO:0070824">
    <property type="term" value="C:SHREC complex"/>
    <property type="evidence" value="ECO:0007669"/>
    <property type="project" value="EnsemblFungi"/>
</dbReference>
<name>S9PUN9_SCHOY</name>
<dbReference type="Proteomes" id="UP000016088">
    <property type="component" value="Unassembled WGS sequence"/>
</dbReference>
<feature type="region of interest" description="Disordered" evidence="1">
    <location>
        <begin position="99"/>
        <end position="128"/>
    </location>
</feature>
<sequence length="540" mass="62002">MPFIACTWSDGDPRTLPSNSSRTRYTPSIRPLAHDHPRHLAFRKTCGNFLAQHIFGGSGSTQKVLHDLHQQSTRAPKLLPSTLPNTSFTVINPISTSSQLNTKPMVSSHRSRPPSRTVSTDEPKENAPSRYTSRLMTIESFENYVLEALPKHYEIYLRDGSGSKRGEYWVYGHPGGRPFRSVSDFQYHLYWLVSDLSRNATNCCCSLCANGSIKLRRNIQKELERNFHECKDDTFTWPSSFRLGEVVWIDINFEIIPAIIVARNLINHNNNNNNDSSNPLLDAYIEPYQYHCKELGNSRFFFDMAAADIEPWVQRSADLSHPGHRLANDIAHTWCLYGKFQPIESNNVEHLVFKDENHSIPMTVLPIIEDGQENLNDHFLGVFYGAEKLWVNDLCILHNASLPSQFTGTCFMSISDIFVNIDDTVCIQGSFWKQKDATAQTFHQFRDRNKLSRRIQMAEDITRTEYTLMHSDSSEFVCQLADIAGRWYEPWSLKGKYHFSTDQKRRVSSRLDAVGNENWVDDDFYELLLSEIDLVSPVVM</sequence>
<dbReference type="RefSeq" id="XP_013018482.1">
    <property type="nucleotide sequence ID" value="XM_013163028.1"/>
</dbReference>
<dbReference type="eggNOG" id="ENOG502S16G">
    <property type="taxonomic scope" value="Eukaryota"/>
</dbReference>
<dbReference type="GO" id="GO:0061638">
    <property type="term" value="C:CENP-A containing chromatin"/>
    <property type="evidence" value="ECO:0007669"/>
    <property type="project" value="EnsemblFungi"/>
</dbReference>
<evidence type="ECO:0000256" key="1">
    <source>
        <dbReference type="SAM" id="MobiDB-lite"/>
    </source>
</evidence>
<evidence type="ECO:0000313" key="4">
    <source>
        <dbReference type="Proteomes" id="UP000016088"/>
    </source>
</evidence>
<dbReference type="GO" id="GO:0033553">
    <property type="term" value="C:rDNA heterochromatin"/>
    <property type="evidence" value="ECO:0007669"/>
    <property type="project" value="EnsemblFungi"/>
</dbReference>
<dbReference type="HOGENOM" id="CLU_560382_0_0_1"/>
<dbReference type="Pfam" id="PF16761">
    <property type="entry name" value="Clr2_transil"/>
    <property type="match status" value="1"/>
</dbReference>
<dbReference type="AlphaFoldDB" id="S9PUN9"/>
<dbReference type="EMBL" id="KE503207">
    <property type="protein sequence ID" value="EPX72846.1"/>
    <property type="molecule type" value="Genomic_DNA"/>
</dbReference>
<dbReference type="GO" id="GO:0031508">
    <property type="term" value="P:pericentric heterochromatin formation"/>
    <property type="evidence" value="ECO:0007669"/>
    <property type="project" value="EnsemblFungi"/>
</dbReference>
<evidence type="ECO:0000259" key="2">
    <source>
        <dbReference type="Pfam" id="PF16761"/>
    </source>
</evidence>
<evidence type="ECO:0000313" key="3">
    <source>
        <dbReference type="EMBL" id="EPX72846.1"/>
    </source>
</evidence>
<organism evidence="3 4">
    <name type="scientific">Schizosaccharomyces octosporus (strain yFS286)</name>
    <name type="common">Fission yeast</name>
    <name type="synonym">Octosporomyces octosporus</name>
    <dbReference type="NCBI Taxonomy" id="483514"/>
    <lineage>
        <taxon>Eukaryota</taxon>
        <taxon>Fungi</taxon>
        <taxon>Dikarya</taxon>
        <taxon>Ascomycota</taxon>
        <taxon>Taphrinomycotina</taxon>
        <taxon>Schizosaccharomycetes</taxon>
        <taxon>Schizosaccharomycetales</taxon>
        <taxon>Schizosaccharomycetaceae</taxon>
        <taxon>Schizosaccharomyces</taxon>
    </lineage>
</organism>
<gene>
    <name evidence="3" type="ORF">SOCG_00608</name>
</gene>
<dbReference type="PANTHER" id="PTHR38046:SF1">
    <property type="entry name" value="CRYPTIC LOCI REGULATOR 2"/>
    <property type="match status" value="1"/>
</dbReference>